<dbReference type="AlphaFoldDB" id="A0A0G1S0J9"/>
<proteinExistence type="predicted"/>
<feature type="transmembrane region" description="Helical" evidence="1">
    <location>
        <begin position="104"/>
        <end position="133"/>
    </location>
</feature>
<feature type="transmembrane region" description="Helical" evidence="1">
    <location>
        <begin position="42"/>
        <end position="61"/>
    </location>
</feature>
<name>A0A0G1S0J9_9BACT</name>
<evidence type="ECO:0000256" key="1">
    <source>
        <dbReference type="SAM" id="Phobius"/>
    </source>
</evidence>
<sequence>MWEAFENQWIRAIWLVVVFVLWVMVVFRIWRRLKLEYNEEDILGFMLRISLIILAVGFGFGRAVFGKWEWVSGAGIAAGIFQLWRWTRSKNWDFWEWADELGPMFLAGGALLSVLISANNLIWAFVLGIGWLFTFWVRDNYRKFSWYKSGKLGFVGLFCLMWWTTAQIAVAIWKPGEIYWAGLTVRQWIAVWFYSASAVTLYLRAGRKISEDIPLWRKQKRTI</sequence>
<feature type="transmembrane region" description="Helical" evidence="1">
    <location>
        <begin position="185"/>
        <end position="203"/>
    </location>
</feature>
<dbReference type="EMBL" id="LCNV01000036">
    <property type="protein sequence ID" value="KKU63034.1"/>
    <property type="molecule type" value="Genomic_DNA"/>
</dbReference>
<keyword evidence="1" id="KW-0812">Transmembrane</keyword>
<dbReference type="Proteomes" id="UP000034364">
    <property type="component" value="Unassembled WGS sequence"/>
</dbReference>
<keyword evidence="1" id="KW-0472">Membrane</keyword>
<gene>
    <name evidence="2" type="ORF">UX87_C0036G0003</name>
</gene>
<keyword evidence="1" id="KW-1133">Transmembrane helix</keyword>
<feature type="transmembrane region" description="Helical" evidence="1">
    <location>
        <begin position="154"/>
        <end position="173"/>
    </location>
</feature>
<feature type="transmembrane region" description="Helical" evidence="1">
    <location>
        <begin position="12"/>
        <end position="30"/>
    </location>
</feature>
<reference evidence="2 3" key="1">
    <citation type="journal article" date="2015" name="Nature">
        <title>rRNA introns, odd ribosomes, and small enigmatic genomes across a large radiation of phyla.</title>
        <authorList>
            <person name="Brown C.T."/>
            <person name="Hug L.A."/>
            <person name="Thomas B.C."/>
            <person name="Sharon I."/>
            <person name="Castelle C.J."/>
            <person name="Singh A."/>
            <person name="Wilkins M.J."/>
            <person name="Williams K.H."/>
            <person name="Banfield J.F."/>
        </authorList>
    </citation>
    <scope>NUCLEOTIDE SEQUENCE [LARGE SCALE GENOMIC DNA]</scope>
</reference>
<comment type="caution">
    <text evidence="2">The sequence shown here is derived from an EMBL/GenBank/DDBJ whole genome shotgun (WGS) entry which is preliminary data.</text>
</comment>
<evidence type="ECO:0000313" key="2">
    <source>
        <dbReference type="EMBL" id="KKU63034.1"/>
    </source>
</evidence>
<accession>A0A0G1S0J9</accession>
<protein>
    <submittedName>
        <fullName evidence="2">Uncharacterized protein</fullName>
    </submittedName>
</protein>
<organism evidence="2 3">
    <name type="scientific">Candidatus Amesbacteria bacterium GW2011_GWA1_47_16</name>
    <dbReference type="NCBI Taxonomy" id="1618353"/>
    <lineage>
        <taxon>Bacteria</taxon>
        <taxon>Candidatus Amesiibacteriota</taxon>
    </lineage>
</organism>
<evidence type="ECO:0000313" key="3">
    <source>
        <dbReference type="Proteomes" id="UP000034364"/>
    </source>
</evidence>